<organism evidence="8 9">
    <name type="scientific">Abyssicoccus albus</name>
    <dbReference type="NCBI Taxonomy" id="1817405"/>
    <lineage>
        <taxon>Bacteria</taxon>
        <taxon>Bacillati</taxon>
        <taxon>Bacillota</taxon>
        <taxon>Bacilli</taxon>
        <taxon>Bacillales</taxon>
        <taxon>Abyssicoccaceae</taxon>
    </lineage>
</organism>
<feature type="domain" description="Tryptophan synthase beta chain-like PALP" evidence="7">
    <location>
        <begin position="216"/>
        <end position="489"/>
    </location>
</feature>
<dbReference type="EMBL" id="RKRK01000005">
    <property type="protein sequence ID" value="RPF54834.1"/>
    <property type="molecule type" value="Genomic_DNA"/>
</dbReference>
<evidence type="ECO:0000256" key="4">
    <source>
        <dbReference type="ARBA" id="ARBA00022679"/>
    </source>
</evidence>
<keyword evidence="6" id="KW-0198">Cysteine biosynthesis</keyword>
<keyword evidence="4" id="KW-0808">Transferase</keyword>
<comment type="cofactor">
    <cofactor evidence="1">
        <name>pyridoxal 5'-phosphate</name>
        <dbReference type="ChEBI" id="CHEBI:597326"/>
    </cofactor>
</comment>
<dbReference type="Pfam" id="PF00291">
    <property type="entry name" value="PALP"/>
    <property type="match status" value="1"/>
</dbReference>
<evidence type="ECO:0000259" key="7">
    <source>
        <dbReference type="Pfam" id="PF00291"/>
    </source>
</evidence>
<dbReference type="CDD" id="cd01561">
    <property type="entry name" value="CBS_like"/>
    <property type="match status" value="1"/>
</dbReference>
<dbReference type="Gene3D" id="3.40.50.150">
    <property type="entry name" value="Vaccinia Virus protein VP39"/>
    <property type="match status" value="1"/>
</dbReference>
<dbReference type="AlphaFoldDB" id="A0A3N5BBD3"/>
<evidence type="ECO:0000256" key="3">
    <source>
        <dbReference type="ARBA" id="ARBA00022605"/>
    </source>
</evidence>
<gene>
    <name evidence="8" type="ORF">EDD62_1613</name>
</gene>
<dbReference type="InterPro" id="IPR001926">
    <property type="entry name" value="TrpB-like_PALP"/>
</dbReference>
<evidence type="ECO:0000313" key="8">
    <source>
        <dbReference type="EMBL" id="RPF54834.1"/>
    </source>
</evidence>
<dbReference type="GO" id="GO:0016740">
    <property type="term" value="F:transferase activity"/>
    <property type="evidence" value="ECO:0007669"/>
    <property type="project" value="UniProtKB-KW"/>
</dbReference>
<evidence type="ECO:0000256" key="2">
    <source>
        <dbReference type="ARBA" id="ARBA00007103"/>
    </source>
</evidence>
<comment type="caution">
    <text evidence="8">The sequence shown here is derived from an EMBL/GenBank/DDBJ whole genome shotgun (WGS) entry which is preliminary data.</text>
</comment>
<reference evidence="8 9" key="1">
    <citation type="submission" date="2018-11" db="EMBL/GenBank/DDBJ databases">
        <title>Genomic Encyclopedia of Type Strains, Phase IV (KMG-IV): sequencing the most valuable type-strain genomes for metagenomic binning, comparative biology and taxonomic classification.</title>
        <authorList>
            <person name="Goeker M."/>
        </authorList>
    </citation>
    <scope>NUCLEOTIDE SEQUENCE [LARGE SCALE GENOMIC DNA]</scope>
    <source>
        <strain evidence="8 9">DSM 29158</strain>
    </source>
</reference>
<dbReference type="PANTHER" id="PTHR10314">
    <property type="entry name" value="CYSTATHIONINE BETA-SYNTHASE"/>
    <property type="match status" value="1"/>
</dbReference>
<evidence type="ECO:0000313" key="9">
    <source>
        <dbReference type="Proteomes" id="UP000277108"/>
    </source>
</evidence>
<protein>
    <submittedName>
        <fullName evidence="8">O-acetylserine dependent cystathionine beta-synthase</fullName>
    </submittedName>
</protein>
<dbReference type="GO" id="GO:0019344">
    <property type="term" value="P:cysteine biosynthetic process"/>
    <property type="evidence" value="ECO:0007669"/>
    <property type="project" value="UniProtKB-KW"/>
</dbReference>
<dbReference type="InterPro" id="IPR036052">
    <property type="entry name" value="TrpB-like_PALP_sf"/>
</dbReference>
<sequence length="503" mass="56141">MTLPFMEIFKEWASDYDNAVFGQNPEYYDVFVNYDFMLREAAKKAEGKVLEFGPGTGNLTNLLLAKGLDVIPVEPSDEMRAIGENKTGVEFVKGDFLNFNVDQVDTIITSYAFHHLTDEEKLIALKKYKSILTENGKIIILDTIFNSKEEKQQMINHYELLGYKSLVEDLNREYYPLKETMEDIARISGYDYTSQQMNRFAHLQVLTHKKFLKPLDLVGNTPLVELTNFELNKGVRLFAKLESYNIGGSVKDRLAFNLIQSAIDHGEIRDEVVEATAGNTGIGLALACLQHDLQLTVFVPEKFSVEKQQLMKALGANIIHTPTEKGMTYAREQAEQYAKDNNAYYTNQFENLSNPLSYDQLAQEIQADVGKVDMIVAGAGSGGTFEGLARHFKEAHKVIVEPEGSILSCGEVGNHRIEGIGVEQWPVFLSKSNIDVVESISDEDGFQMVTELAKNEGLLVGSSSAAALCAALKQAQHVTDKNIVVIFPDAAERYISSNIFNIN</sequence>
<comment type="similarity">
    <text evidence="2">Belongs to the cysteine synthase/cystathionine beta-synthase family.</text>
</comment>
<dbReference type="Gene3D" id="3.40.50.1100">
    <property type="match status" value="2"/>
</dbReference>
<dbReference type="InterPro" id="IPR050214">
    <property type="entry name" value="Cys_Synth/Cystath_Beta-Synth"/>
</dbReference>
<keyword evidence="3" id="KW-0028">Amino-acid biosynthesis</keyword>
<name>A0A3N5BBD3_9BACL</name>
<proteinExistence type="inferred from homology"/>
<keyword evidence="5" id="KW-0663">Pyridoxal phosphate</keyword>
<dbReference type="SUPFAM" id="SSF53686">
    <property type="entry name" value="Tryptophan synthase beta subunit-like PLP-dependent enzymes"/>
    <property type="match status" value="1"/>
</dbReference>
<dbReference type="Proteomes" id="UP000277108">
    <property type="component" value="Unassembled WGS sequence"/>
</dbReference>
<evidence type="ECO:0000256" key="5">
    <source>
        <dbReference type="ARBA" id="ARBA00022898"/>
    </source>
</evidence>
<accession>A0A3N5BBD3</accession>
<evidence type="ECO:0000256" key="1">
    <source>
        <dbReference type="ARBA" id="ARBA00001933"/>
    </source>
</evidence>
<evidence type="ECO:0000256" key="6">
    <source>
        <dbReference type="ARBA" id="ARBA00023192"/>
    </source>
</evidence>
<dbReference type="InterPro" id="IPR029063">
    <property type="entry name" value="SAM-dependent_MTases_sf"/>
</dbReference>
<keyword evidence="9" id="KW-1185">Reference proteome</keyword>
<dbReference type="OrthoDB" id="9808024at2"/>
<dbReference type="FunFam" id="3.40.50.1100:FF:000016">
    <property type="entry name" value="Cysteine synthase A"/>
    <property type="match status" value="1"/>
</dbReference>
<dbReference type="SUPFAM" id="SSF53335">
    <property type="entry name" value="S-adenosyl-L-methionine-dependent methyltransferases"/>
    <property type="match status" value="1"/>
</dbReference>
<dbReference type="CDD" id="cd02440">
    <property type="entry name" value="AdoMet_MTases"/>
    <property type="match status" value="1"/>
</dbReference>
<dbReference type="Pfam" id="PF13489">
    <property type="entry name" value="Methyltransf_23"/>
    <property type="match status" value="1"/>
</dbReference>